<feature type="compositionally biased region" description="Basic residues" evidence="1">
    <location>
        <begin position="111"/>
        <end position="120"/>
    </location>
</feature>
<evidence type="ECO:0000313" key="3">
    <source>
        <dbReference type="WBParaSite" id="PDA_v2.g6838.t1"/>
    </source>
</evidence>
<reference evidence="3" key="1">
    <citation type="submission" date="2022-11" db="UniProtKB">
        <authorList>
            <consortium name="WormBaseParasite"/>
        </authorList>
    </citation>
    <scope>IDENTIFICATION</scope>
</reference>
<proteinExistence type="predicted"/>
<accession>A0A914QTG6</accession>
<dbReference type="Proteomes" id="UP000887578">
    <property type="component" value="Unplaced"/>
</dbReference>
<dbReference type="WBParaSite" id="PDA_v2.g6838.t1">
    <property type="protein sequence ID" value="PDA_v2.g6838.t1"/>
    <property type="gene ID" value="PDA_v2.g6838"/>
</dbReference>
<evidence type="ECO:0000313" key="2">
    <source>
        <dbReference type="Proteomes" id="UP000887578"/>
    </source>
</evidence>
<feature type="region of interest" description="Disordered" evidence="1">
    <location>
        <begin position="1"/>
        <end position="33"/>
    </location>
</feature>
<dbReference type="AlphaFoldDB" id="A0A914QTG6"/>
<organism evidence="2 3">
    <name type="scientific">Panagrolaimus davidi</name>
    <dbReference type="NCBI Taxonomy" id="227884"/>
    <lineage>
        <taxon>Eukaryota</taxon>
        <taxon>Metazoa</taxon>
        <taxon>Ecdysozoa</taxon>
        <taxon>Nematoda</taxon>
        <taxon>Chromadorea</taxon>
        <taxon>Rhabditida</taxon>
        <taxon>Tylenchina</taxon>
        <taxon>Panagrolaimomorpha</taxon>
        <taxon>Panagrolaimoidea</taxon>
        <taxon>Panagrolaimidae</taxon>
        <taxon>Panagrolaimus</taxon>
    </lineage>
</organism>
<keyword evidence="2" id="KW-1185">Reference proteome</keyword>
<name>A0A914QTG6_9BILA</name>
<sequence length="120" mass="14004">MHASMQGEEIGGSPKAQKQSRKGFLRQKTCSKSQRDTVLYKVKFEPNKKSKCDDVKDWRKPPKLVVRASNTNMVVEKDTVADCKNRAIPKEFKKLKQRGRSRFTDETPKEARRKSREHFH</sequence>
<protein>
    <submittedName>
        <fullName evidence="3">Uncharacterized protein</fullName>
    </submittedName>
</protein>
<feature type="region of interest" description="Disordered" evidence="1">
    <location>
        <begin position="91"/>
        <end position="120"/>
    </location>
</feature>
<evidence type="ECO:0000256" key="1">
    <source>
        <dbReference type="SAM" id="MobiDB-lite"/>
    </source>
</evidence>